<feature type="region of interest" description="Disordered" evidence="1">
    <location>
        <begin position="156"/>
        <end position="178"/>
    </location>
</feature>
<keyword evidence="3" id="KW-1185">Reference proteome</keyword>
<dbReference type="Proteomes" id="UP000091857">
    <property type="component" value="Chromosome 11"/>
</dbReference>
<reference evidence="3" key="1">
    <citation type="journal article" date="2016" name="Nat. Biotechnol.">
        <title>Sequencing wild and cultivated cassava and related species reveals extensive interspecific hybridization and genetic diversity.</title>
        <authorList>
            <person name="Bredeson J.V."/>
            <person name="Lyons J.B."/>
            <person name="Prochnik S.E."/>
            <person name="Wu G.A."/>
            <person name="Ha C.M."/>
            <person name="Edsinger-Gonzales E."/>
            <person name="Grimwood J."/>
            <person name="Schmutz J."/>
            <person name="Rabbi I.Y."/>
            <person name="Egesi C."/>
            <person name="Nauluvula P."/>
            <person name="Lebot V."/>
            <person name="Ndunguru J."/>
            <person name="Mkamilo G."/>
            <person name="Bart R.S."/>
            <person name="Setter T.L."/>
            <person name="Gleadow R.M."/>
            <person name="Kulakow P."/>
            <person name="Ferguson M.E."/>
            <person name="Rounsley S."/>
            <person name="Rokhsar D.S."/>
        </authorList>
    </citation>
    <scope>NUCLEOTIDE SEQUENCE [LARGE SCALE GENOMIC DNA]</scope>
    <source>
        <strain evidence="3">cv. AM560-2</strain>
    </source>
</reference>
<dbReference type="OMA" id="DDFMSTY"/>
<dbReference type="EMBL" id="CM004397">
    <property type="protein sequence ID" value="OAY37198.1"/>
    <property type="molecule type" value="Genomic_DNA"/>
</dbReference>
<dbReference type="PANTHER" id="PTHR36388">
    <property type="entry name" value="OS02G0469000 PROTEIN"/>
    <property type="match status" value="1"/>
</dbReference>
<name>A0A2C9UZK8_MANES</name>
<dbReference type="AlphaFoldDB" id="A0A2C9UZK8"/>
<dbReference type="PANTHER" id="PTHR36388:SF1">
    <property type="entry name" value="OS02G0469000 PROTEIN"/>
    <property type="match status" value="1"/>
</dbReference>
<dbReference type="Gramene" id="Manes.11G082300.2.v8.1">
    <property type="protein sequence ID" value="Manes.11G082300.2.v8.1.CDS.1"/>
    <property type="gene ID" value="Manes.11G082300.v8.1"/>
</dbReference>
<evidence type="ECO:0000256" key="1">
    <source>
        <dbReference type="SAM" id="MobiDB-lite"/>
    </source>
</evidence>
<comment type="caution">
    <text evidence="2">The sequence shown here is derived from an EMBL/GenBank/DDBJ whole genome shotgun (WGS) entry which is preliminary data.</text>
</comment>
<evidence type="ECO:0000313" key="2">
    <source>
        <dbReference type="EMBL" id="OAY37198.1"/>
    </source>
</evidence>
<organism evidence="2 3">
    <name type="scientific">Manihot esculenta</name>
    <name type="common">Cassava</name>
    <name type="synonym">Jatropha manihot</name>
    <dbReference type="NCBI Taxonomy" id="3983"/>
    <lineage>
        <taxon>Eukaryota</taxon>
        <taxon>Viridiplantae</taxon>
        <taxon>Streptophyta</taxon>
        <taxon>Embryophyta</taxon>
        <taxon>Tracheophyta</taxon>
        <taxon>Spermatophyta</taxon>
        <taxon>Magnoliopsida</taxon>
        <taxon>eudicotyledons</taxon>
        <taxon>Gunneridae</taxon>
        <taxon>Pentapetalae</taxon>
        <taxon>rosids</taxon>
        <taxon>fabids</taxon>
        <taxon>Malpighiales</taxon>
        <taxon>Euphorbiaceae</taxon>
        <taxon>Crotonoideae</taxon>
        <taxon>Manihoteae</taxon>
        <taxon>Manihot</taxon>
    </lineage>
</organism>
<dbReference type="STRING" id="3983.A0A2C9UZK8"/>
<gene>
    <name evidence="2" type="ORF">MANES_11G082300v8</name>
</gene>
<accession>A0A2C9UZK8</accession>
<sequence length="247" mass="27015">MASSDDVIEGSISSLFIGSLKSNQSGDLLSPEEIAWVDSCLVKDPENSDGDWSSMKDTLIEILGLQPDSQDSSDPGTDDFPGVTETEMLHSAEQGIVKFSGGIDVGTIQINKDTEMSSDDFPNKEESSNLLSQHYQGDLSETLRNAFQPNYREENKRMGESVDSGLDVGSPADETEPSTEDIFRVWDLGIPLVEDELVKQLNKALSESNDQVMPSRTDDLGAWKDFTEKSVDDLVAGIADLSLDQHF</sequence>
<proteinExistence type="predicted"/>
<evidence type="ECO:0000313" key="3">
    <source>
        <dbReference type="Proteomes" id="UP000091857"/>
    </source>
</evidence>
<dbReference type="Gramene" id="Manes.11G082300.8.v8.1">
    <property type="protein sequence ID" value="Manes.11G082300.8.v8.1.CDS.1"/>
    <property type="gene ID" value="Manes.11G082300.v8.1"/>
</dbReference>
<protein>
    <submittedName>
        <fullName evidence="2">Uncharacterized protein</fullName>
    </submittedName>
</protein>
<dbReference type="OrthoDB" id="1894296at2759"/>